<comment type="caution">
    <text evidence="1">The sequence shown here is derived from an EMBL/GenBank/DDBJ whole genome shotgun (WGS) entry which is preliminary data.</text>
</comment>
<name>A0A834KIW7_VESPE</name>
<proteinExistence type="predicted"/>
<protein>
    <submittedName>
        <fullName evidence="1">Uncharacterized protein</fullName>
    </submittedName>
</protein>
<dbReference type="EMBL" id="JACSDY010000015">
    <property type="protein sequence ID" value="KAF7406691.1"/>
    <property type="molecule type" value="Genomic_DNA"/>
</dbReference>
<organism evidence="1 2">
    <name type="scientific">Vespula pensylvanica</name>
    <name type="common">Western yellow jacket</name>
    <name type="synonym">Wasp</name>
    <dbReference type="NCBI Taxonomy" id="30213"/>
    <lineage>
        <taxon>Eukaryota</taxon>
        <taxon>Metazoa</taxon>
        <taxon>Ecdysozoa</taxon>
        <taxon>Arthropoda</taxon>
        <taxon>Hexapoda</taxon>
        <taxon>Insecta</taxon>
        <taxon>Pterygota</taxon>
        <taxon>Neoptera</taxon>
        <taxon>Endopterygota</taxon>
        <taxon>Hymenoptera</taxon>
        <taxon>Apocrita</taxon>
        <taxon>Aculeata</taxon>
        <taxon>Vespoidea</taxon>
        <taxon>Vespidae</taxon>
        <taxon>Vespinae</taxon>
        <taxon>Vespula</taxon>
    </lineage>
</organism>
<dbReference type="Proteomes" id="UP000600918">
    <property type="component" value="Unassembled WGS sequence"/>
</dbReference>
<reference evidence="1" key="1">
    <citation type="journal article" date="2020" name="G3 (Bethesda)">
        <title>High-Quality Assemblies for Three Invasive Social Wasps from the &lt;i&gt;Vespula&lt;/i&gt; Genus.</title>
        <authorList>
            <person name="Harrop T.W.R."/>
            <person name="Guhlin J."/>
            <person name="McLaughlin G.M."/>
            <person name="Permina E."/>
            <person name="Stockwell P."/>
            <person name="Gilligan J."/>
            <person name="Le Lec M.F."/>
            <person name="Gruber M.A.M."/>
            <person name="Quinn O."/>
            <person name="Lovegrove M."/>
            <person name="Duncan E.J."/>
            <person name="Remnant E.J."/>
            <person name="Van Eeckhoven J."/>
            <person name="Graham B."/>
            <person name="Knapp R.A."/>
            <person name="Langford K.W."/>
            <person name="Kronenberg Z."/>
            <person name="Press M.O."/>
            <person name="Eacker S.M."/>
            <person name="Wilson-Rankin E.E."/>
            <person name="Purcell J."/>
            <person name="Lester P.J."/>
            <person name="Dearden P.K."/>
        </authorList>
    </citation>
    <scope>NUCLEOTIDE SEQUENCE</scope>
    <source>
        <strain evidence="1">Volc-1</strain>
    </source>
</reference>
<keyword evidence="2" id="KW-1185">Reference proteome</keyword>
<evidence type="ECO:0000313" key="2">
    <source>
        <dbReference type="Proteomes" id="UP000600918"/>
    </source>
</evidence>
<gene>
    <name evidence="1" type="ORF">H0235_014347</name>
</gene>
<dbReference type="AlphaFoldDB" id="A0A834KIW7"/>
<accession>A0A834KIW7</accession>
<evidence type="ECO:0000313" key="1">
    <source>
        <dbReference type="EMBL" id="KAF7406691.1"/>
    </source>
</evidence>
<sequence length="187" mass="21145">MLRIRCVINFMESDERSSVEFDVPLHLNVDRLNFRGQAFTRTELADWQTLNVTYGDTFLSDSILLFPLSSLSHPIPPCLRYPYLQRCLDSVTELPRFGKPLNNLTISVGREAIFTCIVENLGPYKFETLIHLPTTGYHPATVISFQTDLKLSKLLPPEAARKNGGGLAEPPDDFALGCKYFYGFKPN</sequence>